<feature type="non-terminal residue" evidence="1">
    <location>
        <position position="121"/>
    </location>
</feature>
<accession>A0ACA9T053</accession>
<comment type="caution">
    <text evidence="1">The sequence shown here is derived from an EMBL/GenBank/DDBJ whole genome shotgun (WGS) entry which is preliminary data.</text>
</comment>
<feature type="non-terminal residue" evidence="1">
    <location>
        <position position="1"/>
    </location>
</feature>
<keyword evidence="2" id="KW-1185">Reference proteome</keyword>
<gene>
    <name evidence="1" type="ORF">RPERSI_LOCUS36885</name>
</gene>
<name>A0ACA9T053_9GLOM</name>
<evidence type="ECO:0000313" key="1">
    <source>
        <dbReference type="EMBL" id="CAG8852066.1"/>
    </source>
</evidence>
<proteinExistence type="predicted"/>
<sequence length="121" mass="14605">INILNEKDMSPFLWALHKKPLNRSLLNWLAKNGGRPKSDHTFCKFLRITMLTKWDDNDLKYVAALFYHYKIKVTELKCDQFHYLHEYIAKNGIYEPLEKMFTYFWDCYNLKIMNQALVHAK</sequence>
<reference evidence="1" key="1">
    <citation type="submission" date="2021-06" db="EMBL/GenBank/DDBJ databases">
        <authorList>
            <person name="Kallberg Y."/>
            <person name="Tangrot J."/>
            <person name="Rosling A."/>
        </authorList>
    </citation>
    <scope>NUCLEOTIDE SEQUENCE</scope>
    <source>
        <strain evidence="1">MA461A</strain>
    </source>
</reference>
<organism evidence="1 2">
    <name type="scientific">Racocetra persica</name>
    <dbReference type="NCBI Taxonomy" id="160502"/>
    <lineage>
        <taxon>Eukaryota</taxon>
        <taxon>Fungi</taxon>
        <taxon>Fungi incertae sedis</taxon>
        <taxon>Mucoromycota</taxon>
        <taxon>Glomeromycotina</taxon>
        <taxon>Glomeromycetes</taxon>
        <taxon>Diversisporales</taxon>
        <taxon>Gigasporaceae</taxon>
        <taxon>Racocetra</taxon>
    </lineage>
</organism>
<dbReference type="Proteomes" id="UP000789920">
    <property type="component" value="Unassembled WGS sequence"/>
</dbReference>
<evidence type="ECO:0000313" key="2">
    <source>
        <dbReference type="Proteomes" id="UP000789920"/>
    </source>
</evidence>
<dbReference type="EMBL" id="CAJVQC010179793">
    <property type="protein sequence ID" value="CAG8852066.1"/>
    <property type="molecule type" value="Genomic_DNA"/>
</dbReference>
<protein>
    <submittedName>
        <fullName evidence="1">24024_t:CDS:1</fullName>
    </submittedName>
</protein>